<protein>
    <submittedName>
        <fullName evidence="7">Extracellular solute-binding protein</fullName>
    </submittedName>
</protein>
<feature type="compositionally biased region" description="Low complexity" evidence="5">
    <location>
        <begin position="35"/>
        <end position="47"/>
    </location>
</feature>
<dbReference type="InterPro" id="IPR006059">
    <property type="entry name" value="SBP"/>
</dbReference>
<feature type="chain" id="PRO_5039335810" evidence="6">
    <location>
        <begin position="24"/>
        <end position="440"/>
    </location>
</feature>
<comment type="subcellular location">
    <subcellularLocation>
        <location evidence="1">Cell envelope</location>
    </subcellularLocation>
</comment>
<dbReference type="Pfam" id="PF13416">
    <property type="entry name" value="SBP_bac_8"/>
    <property type="match status" value="1"/>
</dbReference>
<keyword evidence="8" id="KW-1185">Reference proteome</keyword>
<comment type="similarity">
    <text evidence="2">Belongs to the bacterial solute-binding protein 1 family.</text>
</comment>
<accession>A0A5C4T5D1</accession>
<dbReference type="EMBL" id="VDCQ01000036">
    <property type="protein sequence ID" value="TNJ63930.1"/>
    <property type="molecule type" value="Genomic_DNA"/>
</dbReference>
<dbReference type="InterPro" id="IPR050490">
    <property type="entry name" value="Bact_solute-bd_prot1"/>
</dbReference>
<gene>
    <name evidence="7" type="ORF">FE784_23185</name>
</gene>
<dbReference type="Gene3D" id="3.40.190.10">
    <property type="entry name" value="Periplasmic binding protein-like II"/>
    <property type="match status" value="1"/>
</dbReference>
<dbReference type="PANTHER" id="PTHR43649:SF31">
    <property type="entry name" value="SN-GLYCEROL-3-PHOSPHATE-BINDING PERIPLASMIC PROTEIN UGPB"/>
    <property type="match status" value="1"/>
</dbReference>
<evidence type="ECO:0000256" key="2">
    <source>
        <dbReference type="ARBA" id="ARBA00008520"/>
    </source>
</evidence>
<evidence type="ECO:0000256" key="1">
    <source>
        <dbReference type="ARBA" id="ARBA00004196"/>
    </source>
</evidence>
<dbReference type="OrthoDB" id="9782846at2"/>
<dbReference type="AlphaFoldDB" id="A0A5C4T5D1"/>
<evidence type="ECO:0000256" key="3">
    <source>
        <dbReference type="ARBA" id="ARBA00022448"/>
    </source>
</evidence>
<dbReference type="PROSITE" id="PS51257">
    <property type="entry name" value="PROKAR_LIPOPROTEIN"/>
    <property type="match status" value="1"/>
</dbReference>
<feature type="region of interest" description="Disordered" evidence="5">
    <location>
        <begin position="26"/>
        <end position="49"/>
    </location>
</feature>
<name>A0A5C4T5D1_9BACL</name>
<organism evidence="7 8">
    <name type="scientific">Paenibacillus hemerocallicola</name>
    <dbReference type="NCBI Taxonomy" id="1172614"/>
    <lineage>
        <taxon>Bacteria</taxon>
        <taxon>Bacillati</taxon>
        <taxon>Bacillota</taxon>
        <taxon>Bacilli</taxon>
        <taxon>Bacillales</taxon>
        <taxon>Paenibacillaceae</taxon>
        <taxon>Paenibacillus</taxon>
    </lineage>
</organism>
<dbReference type="SUPFAM" id="SSF53850">
    <property type="entry name" value="Periplasmic binding protein-like II"/>
    <property type="match status" value="1"/>
</dbReference>
<keyword evidence="3" id="KW-0813">Transport</keyword>
<proteinExistence type="inferred from homology"/>
<evidence type="ECO:0000256" key="4">
    <source>
        <dbReference type="ARBA" id="ARBA00022729"/>
    </source>
</evidence>
<dbReference type="PANTHER" id="PTHR43649">
    <property type="entry name" value="ARABINOSE-BINDING PROTEIN-RELATED"/>
    <property type="match status" value="1"/>
</dbReference>
<feature type="signal peptide" evidence="6">
    <location>
        <begin position="1"/>
        <end position="23"/>
    </location>
</feature>
<keyword evidence="4 6" id="KW-0732">Signal</keyword>
<dbReference type="RefSeq" id="WP_139604632.1">
    <property type="nucleotide sequence ID" value="NZ_VDCQ01000036.1"/>
</dbReference>
<sequence length="440" mass="48775">MRKPYITLSVATLLLASVTVGCAGGGTKERSTESAAAKPEAGAPAAPVKQPDPVTVKIAANKAALTAEEIKMYVTDPLAKKHPHITVEMIDTAEKGKTLTDLVAAKEIPDIYANFPLNMNELVDLKLAYNMEELVKTYKFDLNRLQPEFVESIKIGSSLDYLAGLPMFNQSFALFYNKDLFGRMAVPFPKDGMTWEQARDLAVKMTRSEGGVQYWGMWPDGVYRGAYQASLAWADFKTNKAVFQTEGWKDLFNMWYDLYKVPGFAPKGTNYTKEFNEGRLAMMSGSTSTLKNMLAVKDLNWDVVTYPQNPKAPGVGQRVDSFVLAITSQSKQKEAAFQVISVILSDEVQKLMSRNARLSVLKDAGVQGEFGKNVAEFQSKNVIAFTKPKLAILQTFKNLPAATIVNQAFDSMLYEGKDVNSALREADEKMNQEIQKMLSK</sequence>
<dbReference type="Proteomes" id="UP000307943">
    <property type="component" value="Unassembled WGS sequence"/>
</dbReference>
<reference evidence="7 8" key="1">
    <citation type="submission" date="2019-05" db="EMBL/GenBank/DDBJ databases">
        <title>We sequenced the genome of Paenibacillus hemerocallicola KCTC 33185 for further insight into its adaptation and study the phylogeny of Paenibacillus.</title>
        <authorList>
            <person name="Narsing Rao M.P."/>
        </authorList>
    </citation>
    <scope>NUCLEOTIDE SEQUENCE [LARGE SCALE GENOMIC DNA]</scope>
    <source>
        <strain evidence="7 8">KCTC 33185</strain>
    </source>
</reference>
<evidence type="ECO:0000256" key="5">
    <source>
        <dbReference type="SAM" id="MobiDB-lite"/>
    </source>
</evidence>
<comment type="caution">
    <text evidence="7">The sequence shown here is derived from an EMBL/GenBank/DDBJ whole genome shotgun (WGS) entry which is preliminary data.</text>
</comment>
<evidence type="ECO:0000313" key="8">
    <source>
        <dbReference type="Proteomes" id="UP000307943"/>
    </source>
</evidence>
<dbReference type="GO" id="GO:0030313">
    <property type="term" value="C:cell envelope"/>
    <property type="evidence" value="ECO:0007669"/>
    <property type="project" value="UniProtKB-SubCell"/>
</dbReference>
<evidence type="ECO:0000256" key="6">
    <source>
        <dbReference type="SAM" id="SignalP"/>
    </source>
</evidence>
<evidence type="ECO:0000313" key="7">
    <source>
        <dbReference type="EMBL" id="TNJ63930.1"/>
    </source>
</evidence>